<comment type="caution">
    <text evidence="1">The sequence shown here is derived from an EMBL/GenBank/DDBJ whole genome shotgun (WGS) entry which is preliminary data.</text>
</comment>
<proteinExistence type="predicted"/>
<dbReference type="EMBL" id="AVOT02007023">
    <property type="protein sequence ID" value="MBW0482981.1"/>
    <property type="molecule type" value="Genomic_DNA"/>
</dbReference>
<reference evidence="1" key="1">
    <citation type="submission" date="2021-03" db="EMBL/GenBank/DDBJ databases">
        <title>Draft genome sequence of rust myrtle Austropuccinia psidii MF-1, a brazilian biotype.</title>
        <authorList>
            <person name="Quecine M.C."/>
            <person name="Pachon D.M.R."/>
            <person name="Bonatelli M.L."/>
            <person name="Correr F.H."/>
            <person name="Franceschini L.M."/>
            <person name="Leite T.F."/>
            <person name="Margarido G.R.A."/>
            <person name="Almeida C.A."/>
            <person name="Ferrarezi J.A."/>
            <person name="Labate C.A."/>
        </authorList>
    </citation>
    <scope>NUCLEOTIDE SEQUENCE</scope>
    <source>
        <strain evidence="1">MF-1</strain>
    </source>
</reference>
<protein>
    <submittedName>
        <fullName evidence="1">Uncharacterized protein</fullName>
    </submittedName>
</protein>
<dbReference type="AlphaFoldDB" id="A0A9Q3GWY1"/>
<evidence type="ECO:0000313" key="1">
    <source>
        <dbReference type="EMBL" id="MBW0482981.1"/>
    </source>
</evidence>
<evidence type="ECO:0000313" key="2">
    <source>
        <dbReference type="Proteomes" id="UP000765509"/>
    </source>
</evidence>
<gene>
    <name evidence="1" type="ORF">O181_022696</name>
</gene>
<keyword evidence="2" id="KW-1185">Reference proteome</keyword>
<organism evidence="1 2">
    <name type="scientific">Austropuccinia psidii MF-1</name>
    <dbReference type="NCBI Taxonomy" id="1389203"/>
    <lineage>
        <taxon>Eukaryota</taxon>
        <taxon>Fungi</taxon>
        <taxon>Dikarya</taxon>
        <taxon>Basidiomycota</taxon>
        <taxon>Pucciniomycotina</taxon>
        <taxon>Pucciniomycetes</taxon>
        <taxon>Pucciniales</taxon>
        <taxon>Sphaerophragmiaceae</taxon>
        <taxon>Austropuccinia</taxon>
    </lineage>
</organism>
<sequence length="149" mass="16961">MLEKGFNTRLPYDTLKKDLVNINPTARILKVMLEKEIYHANRCMQDSFKYAKERWEKSHKPHDFKVGDLVLVSTVIFNKIKGPKKLKDLLSGTFVIRALHGLNAVQLKLGGELMNKNPAFPVSLIKPYSSSVKELFPLGYIPPLAIKLL</sequence>
<name>A0A9Q3GWY1_9BASI</name>
<dbReference type="Proteomes" id="UP000765509">
    <property type="component" value="Unassembled WGS sequence"/>
</dbReference>
<accession>A0A9Q3GWY1</accession>
<dbReference type="OrthoDB" id="3929326at2759"/>